<reference evidence="6" key="1">
    <citation type="journal article" date="2023" name="Mol. Biol. Evol.">
        <title>Third-Generation Sequencing Reveals the Adaptive Role of the Epigenome in Three Deep-Sea Polychaetes.</title>
        <authorList>
            <person name="Perez M."/>
            <person name="Aroh O."/>
            <person name="Sun Y."/>
            <person name="Lan Y."/>
            <person name="Juniper S.K."/>
            <person name="Young C.R."/>
            <person name="Angers B."/>
            <person name="Qian P.Y."/>
        </authorList>
    </citation>
    <scope>NUCLEOTIDE SEQUENCE</scope>
    <source>
        <strain evidence="6">P08H-3</strain>
    </source>
</reference>
<keyword evidence="2" id="KW-0238">DNA-binding</keyword>
<evidence type="ECO:0000256" key="1">
    <source>
        <dbReference type="ARBA" id="ARBA00004123"/>
    </source>
</evidence>
<evidence type="ECO:0000313" key="7">
    <source>
        <dbReference type="Proteomes" id="UP001208570"/>
    </source>
</evidence>
<feature type="region of interest" description="Disordered" evidence="4">
    <location>
        <begin position="195"/>
        <end position="229"/>
    </location>
</feature>
<dbReference type="EMBL" id="JAODUP010000537">
    <property type="protein sequence ID" value="KAK2147754.1"/>
    <property type="molecule type" value="Genomic_DNA"/>
</dbReference>
<dbReference type="GO" id="GO:0000978">
    <property type="term" value="F:RNA polymerase II cis-regulatory region sequence-specific DNA binding"/>
    <property type="evidence" value="ECO:0007669"/>
    <property type="project" value="TreeGrafter"/>
</dbReference>
<accession>A0AAD9J778</accession>
<evidence type="ECO:0000256" key="2">
    <source>
        <dbReference type="ARBA" id="ARBA00023125"/>
    </source>
</evidence>
<dbReference type="PROSITE" id="PS50888">
    <property type="entry name" value="BHLH"/>
    <property type="match status" value="1"/>
</dbReference>
<dbReference type="PANTHER" id="PTHR11534:SF9">
    <property type="entry name" value="MYOGENIC-DETERMINATION PROTEIN"/>
    <property type="match status" value="1"/>
</dbReference>
<comment type="subcellular location">
    <subcellularLocation>
        <location evidence="1">Nucleus</location>
    </subcellularLocation>
</comment>
<name>A0AAD9J778_9ANNE</name>
<dbReference type="SMART" id="SM00520">
    <property type="entry name" value="BASIC"/>
    <property type="match status" value="1"/>
</dbReference>
<dbReference type="InterPro" id="IPR036638">
    <property type="entry name" value="HLH_DNA-bd_sf"/>
</dbReference>
<protein>
    <recommendedName>
        <fullName evidence="5">BHLH domain-containing protein</fullName>
    </recommendedName>
</protein>
<feature type="compositionally biased region" description="Basic and acidic residues" evidence="4">
    <location>
        <begin position="203"/>
        <end position="212"/>
    </location>
</feature>
<feature type="compositionally biased region" description="Low complexity" evidence="4">
    <location>
        <begin position="140"/>
        <end position="160"/>
    </location>
</feature>
<dbReference type="GO" id="GO:0005634">
    <property type="term" value="C:nucleus"/>
    <property type="evidence" value="ECO:0007669"/>
    <property type="project" value="UniProtKB-SubCell"/>
</dbReference>
<feature type="region of interest" description="Disordered" evidence="4">
    <location>
        <begin position="139"/>
        <end position="180"/>
    </location>
</feature>
<keyword evidence="7" id="KW-1185">Reference proteome</keyword>
<feature type="region of interest" description="Disordered" evidence="4">
    <location>
        <begin position="244"/>
        <end position="264"/>
    </location>
</feature>
<sequence length="507" mass="56080">MMMMTDMRSCRYDAAGVVGGPPPVYSPRPGDMPELSGHHAMGLSRDPHNPAALPGPFYDQHGHLFGATPFGRGQYMDGVGYKSVTPTSQLTGTGSPHFYGHHVAVNGLSSDPSIPRAIKDNNSNTIYGRTTDVIRNNELQQQQQQQQQQQSQQQQQQQQQPSLSTKIPGSTPTDQQFSVASLSARRKIQMCCSPGSGAIDEYPDSKSGHVDSADELDDSACSPKSSALGSDISDDSFIFKEEPQDGRRHHHHHHHQDIGADDQTPHVLAPGFHGPGGRRCLLWACKACKKKTVTVDRRKAATLRERRRLRKVNEAFEVLKRRTCPNPTQRLPKVEILRNAIDYIESLEDLLHGNRTLTTGDDHTTAAPGDSGPITNSEYMAAAYNGCPDQVVCKINTAIYVKSTRVYSPHQLAPMSDFVQSRINRLLLVTISQRSGATTSDKVYISTAYPEGSMMRRLAIPDYVTCAQWGIGAYVFDGTRLETTWQKSDYVKSCRNSLVRWRSFIGV</sequence>
<dbReference type="InterPro" id="IPR002546">
    <property type="entry name" value="MyoD_N"/>
</dbReference>
<feature type="compositionally biased region" description="Polar residues" evidence="4">
    <location>
        <begin position="161"/>
        <end position="180"/>
    </location>
</feature>
<dbReference type="Proteomes" id="UP001208570">
    <property type="component" value="Unassembled WGS sequence"/>
</dbReference>
<dbReference type="InterPro" id="IPR039704">
    <property type="entry name" value="Myogenic_factor"/>
</dbReference>
<dbReference type="Pfam" id="PF00010">
    <property type="entry name" value="HLH"/>
    <property type="match status" value="1"/>
</dbReference>
<dbReference type="CDD" id="cd19699">
    <property type="entry name" value="bHLH_TS_dMYOD_like"/>
    <property type="match status" value="1"/>
</dbReference>
<proteinExistence type="predicted"/>
<dbReference type="Pfam" id="PF01586">
    <property type="entry name" value="Basic"/>
    <property type="match status" value="1"/>
</dbReference>
<dbReference type="InterPro" id="IPR011598">
    <property type="entry name" value="bHLH_dom"/>
</dbReference>
<dbReference type="GO" id="GO:0045663">
    <property type="term" value="P:positive regulation of myoblast differentiation"/>
    <property type="evidence" value="ECO:0007669"/>
    <property type="project" value="TreeGrafter"/>
</dbReference>
<dbReference type="GO" id="GO:0000981">
    <property type="term" value="F:DNA-binding transcription factor activity, RNA polymerase II-specific"/>
    <property type="evidence" value="ECO:0007669"/>
    <property type="project" value="TreeGrafter"/>
</dbReference>
<comment type="caution">
    <text evidence="6">The sequence shown here is derived from an EMBL/GenBank/DDBJ whole genome shotgun (WGS) entry which is preliminary data.</text>
</comment>
<gene>
    <name evidence="6" type="ORF">LSH36_537g00017</name>
</gene>
<dbReference type="GO" id="GO:0007517">
    <property type="term" value="P:muscle organ development"/>
    <property type="evidence" value="ECO:0007669"/>
    <property type="project" value="InterPro"/>
</dbReference>
<evidence type="ECO:0000259" key="5">
    <source>
        <dbReference type="PROSITE" id="PS50888"/>
    </source>
</evidence>
<evidence type="ECO:0000256" key="3">
    <source>
        <dbReference type="ARBA" id="ARBA00023242"/>
    </source>
</evidence>
<dbReference type="SMART" id="SM00353">
    <property type="entry name" value="HLH"/>
    <property type="match status" value="1"/>
</dbReference>
<dbReference type="Gene3D" id="4.10.280.10">
    <property type="entry name" value="Helix-loop-helix DNA-binding domain"/>
    <property type="match status" value="1"/>
</dbReference>
<dbReference type="SUPFAM" id="SSF47459">
    <property type="entry name" value="HLH, helix-loop-helix DNA-binding domain"/>
    <property type="match status" value="1"/>
</dbReference>
<organism evidence="6 7">
    <name type="scientific">Paralvinella palmiformis</name>
    <dbReference type="NCBI Taxonomy" id="53620"/>
    <lineage>
        <taxon>Eukaryota</taxon>
        <taxon>Metazoa</taxon>
        <taxon>Spiralia</taxon>
        <taxon>Lophotrochozoa</taxon>
        <taxon>Annelida</taxon>
        <taxon>Polychaeta</taxon>
        <taxon>Sedentaria</taxon>
        <taxon>Canalipalpata</taxon>
        <taxon>Terebellida</taxon>
        <taxon>Terebelliformia</taxon>
        <taxon>Alvinellidae</taxon>
        <taxon>Paralvinella</taxon>
    </lineage>
</organism>
<evidence type="ECO:0000256" key="4">
    <source>
        <dbReference type="SAM" id="MobiDB-lite"/>
    </source>
</evidence>
<dbReference type="GO" id="GO:0046983">
    <property type="term" value="F:protein dimerization activity"/>
    <property type="evidence" value="ECO:0007669"/>
    <property type="project" value="InterPro"/>
</dbReference>
<keyword evidence="3" id="KW-0539">Nucleus</keyword>
<evidence type="ECO:0000313" key="6">
    <source>
        <dbReference type="EMBL" id="KAK2147754.1"/>
    </source>
</evidence>
<dbReference type="FunFam" id="4.10.280.10:FF:000005">
    <property type="entry name" value="Myogenic factor"/>
    <property type="match status" value="1"/>
</dbReference>
<feature type="domain" description="BHLH" evidence="5">
    <location>
        <begin position="296"/>
        <end position="347"/>
    </location>
</feature>
<dbReference type="AlphaFoldDB" id="A0AAD9J778"/>
<dbReference type="PANTHER" id="PTHR11534">
    <property type="entry name" value="MYOGENIC FACTOR"/>
    <property type="match status" value="1"/>
</dbReference>